<accession>A0ACC0D9C8</accession>
<name>A0ACC0D9C8_9PEZI</name>
<dbReference type="Proteomes" id="UP001497680">
    <property type="component" value="Unassembled WGS sequence"/>
</dbReference>
<organism evidence="1 2">
    <name type="scientific">Hypoxylon rubiginosum</name>
    <dbReference type="NCBI Taxonomy" id="110542"/>
    <lineage>
        <taxon>Eukaryota</taxon>
        <taxon>Fungi</taxon>
        <taxon>Dikarya</taxon>
        <taxon>Ascomycota</taxon>
        <taxon>Pezizomycotina</taxon>
        <taxon>Sordariomycetes</taxon>
        <taxon>Xylariomycetidae</taxon>
        <taxon>Xylariales</taxon>
        <taxon>Hypoxylaceae</taxon>
        <taxon>Hypoxylon</taxon>
    </lineage>
</organism>
<sequence length="408" mass="44106">MASFARSFKPSSYLSSMKRRPPPPARTMSNSSTEASPLSSPDIRQDDIIFSTRSSPKLGMDHSQFQPAGASPKLRATTGRKDPPLFDSPRSTPARTRPIAIELPTAKKVNSAPVYTPPPPLSARGDLPGGYFPLHEEQNRVYRPHPFELDASKARIKSIERAGTSTSPPTESTISIQPAMGAIPSITVPASMMENPTRLAPPNATSLPKSEFESRSNTPVASYNPTGGQDNLLPMGKYYPSNYHKRKEEKRSRQQPQSLRPPTSSPVSPTGSKSETQVPTTRDVPAMGHARNESEAKRRLQQYQRDMIAQATLALNGGNMSAATLSSLRTIGFTSMSNNPSKPKLAPLGSPGPVTPMDLEGAQDGYLGARGPTDAHVEEIARAIRADEERKRREGTTSPAVELGPSTF</sequence>
<gene>
    <name evidence="1" type="ORF">F4821DRAFT_257150</name>
</gene>
<dbReference type="EMBL" id="MU394296">
    <property type="protein sequence ID" value="KAI6089357.1"/>
    <property type="molecule type" value="Genomic_DNA"/>
</dbReference>
<comment type="caution">
    <text evidence="1">The sequence shown here is derived from an EMBL/GenBank/DDBJ whole genome shotgun (WGS) entry which is preliminary data.</text>
</comment>
<keyword evidence="2" id="KW-1185">Reference proteome</keyword>
<proteinExistence type="predicted"/>
<reference evidence="1 2" key="1">
    <citation type="journal article" date="2022" name="New Phytol.">
        <title>Ecological generalism drives hyperdiversity of secondary metabolite gene clusters in xylarialean endophytes.</title>
        <authorList>
            <person name="Franco M.E.E."/>
            <person name="Wisecaver J.H."/>
            <person name="Arnold A.E."/>
            <person name="Ju Y.M."/>
            <person name="Slot J.C."/>
            <person name="Ahrendt S."/>
            <person name="Moore L.P."/>
            <person name="Eastman K.E."/>
            <person name="Scott K."/>
            <person name="Konkel Z."/>
            <person name="Mondo S.J."/>
            <person name="Kuo A."/>
            <person name="Hayes R.D."/>
            <person name="Haridas S."/>
            <person name="Andreopoulos B."/>
            <person name="Riley R."/>
            <person name="LaButti K."/>
            <person name="Pangilinan J."/>
            <person name="Lipzen A."/>
            <person name="Amirebrahimi M."/>
            <person name="Yan J."/>
            <person name="Adam C."/>
            <person name="Keymanesh K."/>
            <person name="Ng V."/>
            <person name="Louie K."/>
            <person name="Northen T."/>
            <person name="Drula E."/>
            <person name="Henrissat B."/>
            <person name="Hsieh H.M."/>
            <person name="Youens-Clark K."/>
            <person name="Lutzoni F."/>
            <person name="Miadlikowska J."/>
            <person name="Eastwood D.C."/>
            <person name="Hamelin R.C."/>
            <person name="Grigoriev I.V."/>
            <person name="U'Ren J.M."/>
        </authorList>
    </citation>
    <scope>NUCLEOTIDE SEQUENCE [LARGE SCALE GENOMIC DNA]</scope>
    <source>
        <strain evidence="1 2">ER1909</strain>
    </source>
</reference>
<evidence type="ECO:0000313" key="2">
    <source>
        <dbReference type="Proteomes" id="UP001497680"/>
    </source>
</evidence>
<evidence type="ECO:0000313" key="1">
    <source>
        <dbReference type="EMBL" id="KAI6089357.1"/>
    </source>
</evidence>
<protein>
    <submittedName>
        <fullName evidence="1">Uncharacterized protein</fullName>
    </submittedName>
</protein>